<feature type="compositionally biased region" description="Polar residues" evidence="1">
    <location>
        <begin position="1"/>
        <end position="10"/>
    </location>
</feature>
<proteinExistence type="predicted"/>
<reference evidence="2" key="1">
    <citation type="journal article" date="2023" name="Mol. Phylogenet. Evol.">
        <title>Genome-scale phylogeny and comparative genomics of the fungal order Sordariales.</title>
        <authorList>
            <person name="Hensen N."/>
            <person name="Bonometti L."/>
            <person name="Westerberg I."/>
            <person name="Brannstrom I.O."/>
            <person name="Guillou S."/>
            <person name="Cros-Aarteil S."/>
            <person name="Calhoun S."/>
            <person name="Haridas S."/>
            <person name="Kuo A."/>
            <person name="Mondo S."/>
            <person name="Pangilinan J."/>
            <person name="Riley R."/>
            <person name="LaButti K."/>
            <person name="Andreopoulos B."/>
            <person name="Lipzen A."/>
            <person name="Chen C."/>
            <person name="Yan M."/>
            <person name="Daum C."/>
            <person name="Ng V."/>
            <person name="Clum A."/>
            <person name="Steindorff A."/>
            <person name="Ohm R.A."/>
            <person name="Martin F."/>
            <person name="Silar P."/>
            <person name="Natvig D.O."/>
            <person name="Lalanne C."/>
            <person name="Gautier V."/>
            <person name="Ament-Velasquez S.L."/>
            <person name="Kruys A."/>
            <person name="Hutchinson M.I."/>
            <person name="Powell A.J."/>
            <person name="Barry K."/>
            <person name="Miller A.N."/>
            <person name="Grigoriev I.V."/>
            <person name="Debuchy R."/>
            <person name="Gladieux P."/>
            <person name="Hiltunen Thoren M."/>
            <person name="Johannesson H."/>
        </authorList>
    </citation>
    <scope>NUCLEOTIDE SEQUENCE</scope>
    <source>
        <strain evidence="2">CBS 990.96</strain>
    </source>
</reference>
<protein>
    <submittedName>
        <fullName evidence="2">Uncharacterized protein</fullName>
    </submittedName>
</protein>
<dbReference type="AlphaFoldDB" id="A0AAN7GYC4"/>
<accession>A0AAN7GYC4</accession>
<comment type="caution">
    <text evidence="2">The sequence shown here is derived from an EMBL/GenBank/DDBJ whole genome shotgun (WGS) entry which is preliminary data.</text>
</comment>
<organism evidence="2 3">
    <name type="scientific">Podospora fimiseda</name>
    <dbReference type="NCBI Taxonomy" id="252190"/>
    <lineage>
        <taxon>Eukaryota</taxon>
        <taxon>Fungi</taxon>
        <taxon>Dikarya</taxon>
        <taxon>Ascomycota</taxon>
        <taxon>Pezizomycotina</taxon>
        <taxon>Sordariomycetes</taxon>
        <taxon>Sordariomycetidae</taxon>
        <taxon>Sordariales</taxon>
        <taxon>Podosporaceae</taxon>
        <taxon>Podospora</taxon>
    </lineage>
</organism>
<reference evidence="2" key="2">
    <citation type="submission" date="2023-05" db="EMBL/GenBank/DDBJ databases">
        <authorList>
            <consortium name="Lawrence Berkeley National Laboratory"/>
            <person name="Steindorff A."/>
            <person name="Hensen N."/>
            <person name="Bonometti L."/>
            <person name="Westerberg I."/>
            <person name="Brannstrom I.O."/>
            <person name="Guillou S."/>
            <person name="Cros-Aarteil S."/>
            <person name="Calhoun S."/>
            <person name="Haridas S."/>
            <person name="Kuo A."/>
            <person name="Mondo S."/>
            <person name="Pangilinan J."/>
            <person name="Riley R."/>
            <person name="Labutti K."/>
            <person name="Andreopoulos B."/>
            <person name="Lipzen A."/>
            <person name="Chen C."/>
            <person name="Yanf M."/>
            <person name="Daum C."/>
            <person name="Ng V."/>
            <person name="Clum A."/>
            <person name="Ohm R."/>
            <person name="Martin F."/>
            <person name="Silar P."/>
            <person name="Natvig D."/>
            <person name="Lalanne C."/>
            <person name="Gautier V."/>
            <person name="Ament-Velasquez S.L."/>
            <person name="Kruys A."/>
            <person name="Hutchinson M.I."/>
            <person name="Powell A.J."/>
            <person name="Barry K."/>
            <person name="Miller A.N."/>
            <person name="Grigoriev I.V."/>
            <person name="Debuchy R."/>
            <person name="Gladieux P."/>
            <person name="Thoren M.H."/>
            <person name="Johannesson H."/>
        </authorList>
    </citation>
    <scope>NUCLEOTIDE SEQUENCE</scope>
    <source>
        <strain evidence="2">CBS 990.96</strain>
    </source>
</reference>
<feature type="region of interest" description="Disordered" evidence="1">
    <location>
        <begin position="211"/>
        <end position="276"/>
    </location>
</feature>
<feature type="non-terminal residue" evidence="2">
    <location>
        <position position="276"/>
    </location>
</feature>
<feature type="compositionally biased region" description="Basic and acidic residues" evidence="1">
    <location>
        <begin position="256"/>
        <end position="276"/>
    </location>
</feature>
<gene>
    <name evidence="2" type="ORF">QBC38DRAFT_417986</name>
</gene>
<dbReference type="Proteomes" id="UP001301958">
    <property type="component" value="Unassembled WGS sequence"/>
</dbReference>
<keyword evidence="3" id="KW-1185">Reference proteome</keyword>
<evidence type="ECO:0000256" key="1">
    <source>
        <dbReference type="SAM" id="MobiDB-lite"/>
    </source>
</evidence>
<dbReference type="EMBL" id="MU865338">
    <property type="protein sequence ID" value="KAK4226998.1"/>
    <property type="molecule type" value="Genomic_DNA"/>
</dbReference>
<feature type="region of interest" description="Disordered" evidence="1">
    <location>
        <begin position="1"/>
        <end position="25"/>
    </location>
</feature>
<feature type="compositionally biased region" description="Basic and acidic residues" evidence="1">
    <location>
        <begin position="235"/>
        <end position="244"/>
    </location>
</feature>
<evidence type="ECO:0000313" key="3">
    <source>
        <dbReference type="Proteomes" id="UP001301958"/>
    </source>
</evidence>
<evidence type="ECO:0000313" key="2">
    <source>
        <dbReference type="EMBL" id="KAK4226998.1"/>
    </source>
</evidence>
<name>A0AAN7GYC4_9PEZI</name>
<sequence length="276" mass="29386">MATPTHTYSPTCRLRPISSSAPTDDIPPLINTQFFYSSPIPIDDPLSAASTIITTSSTTPAESKPPLRPFTEGDNLSLERAWKGFSDNDCKRLHKEVLKRKTKGESAKSVEGKFRGILKRLSAKHVKKHEEEGGITVSGMQGECCAELRVDASAELRKEFCGLTRRRVEGLDEDKVVEGVMGLMLGEGHKGLLGTSPMVIPGSSVVGSRPGTIAGSPAVGGSIGRSDGLTGKPFAKIELDREGGTRSNRSSGVGTPEERGLLRVGRARADSRGSNS</sequence>